<feature type="signal peptide" evidence="1">
    <location>
        <begin position="1"/>
        <end position="33"/>
    </location>
</feature>
<proteinExistence type="predicted"/>
<dbReference type="OrthoDB" id="9925299at2"/>
<dbReference type="Proteomes" id="UP000199343">
    <property type="component" value="Unassembled WGS sequence"/>
</dbReference>
<evidence type="ECO:0000313" key="3">
    <source>
        <dbReference type="Proteomes" id="UP000199343"/>
    </source>
</evidence>
<reference evidence="2 3" key="1">
    <citation type="submission" date="2016-06" db="EMBL/GenBank/DDBJ databases">
        <authorList>
            <person name="Kjaerup R.B."/>
            <person name="Dalgaard T.S."/>
            <person name="Juul-Madsen H.R."/>
        </authorList>
    </citation>
    <scope>NUCLEOTIDE SEQUENCE [LARGE SCALE GENOMIC DNA]</scope>
    <source>
        <strain evidence="2 3">DSM 43363</strain>
    </source>
</reference>
<gene>
    <name evidence="2" type="ORF">GA0070608_0056</name>
</gene>
<protein>
    <submittedName>
        <fullName evidence="2">Uncharacterized protein</fullName>
    </submittedName>
</protein>
<dbReference type="AlphaFoldDB" id="A0A1C6TV60"/>
<dbReference type="EMBL" id="FMIC01000001">
    <property type="protein sequence ID" value="SCL45665.1"/>
    <property type="molecule type" value="Genomic_DNA"/>
</dbReference>
<keyword evidence="1" id="KW-0732">Signal</keyword>
<accession>A0A1C6TV60</accession>
<evidence type="ECO:0000256" key="1">
    <source>
        <dbReference type="SAM" id="SignalP"/>
    </source>
</evidence>
<sequence>MRNIPRLTQLKIWTAALVAAASGALVSAGPAHATWNDPQVNVSGHLDCGGAQEATWVWYEATNGERGWAKSDLWTSVNRAVPGGLKLVQIKSYSLSLYKVSKDGTTLTIKVGCKGVLSGQVKEYKTSFGVNRPTFGRGVTRHICSDAPLGCIW</sequence>
<organism evidence="2 3">
    <name type="scientific">Micromonospora peucetia</name>
    <dbReference type="NCBI Taxonomy" id="47871"/>
    <lineage>
        <taxon>Bacteria</taxon>
        <taxon>Bacillati</taxon>
        <taxon>Actinomycetota</taxon>
        <taxon>Actinomycetes</taxon>
        <taxon>Micromonosporales</taxon>
        <taxon>Micromonosporaceae</taxon>
        <taxon>Micromonospora</taxon>
    </lineage>
</organism>
<name>A0A1C6TV60_9ACTN</name>
<evidence type="ECO:0000313" key="2">
    <source>
        <dbReference type="EMBL" id="SCL45665.1"/>
    </source>
</evidence>
<feature type="chain" id="PRO_5008747107" evidence="1">
    <location>
        <begin position="34"/>
        <end position="153"/>
    </location>
</feature>
<dbReference type="RefSeq" id="WP_091619555.1">
    <property type="nucleotide sequence ID" value="NZ_FMIC01000001.1"/>
</dbReference>